<dbReference type="Gene3D" id="3.40.50.970">
    <property type="match status" value="2"/>
</dbReference>
<dbReference type="PANTHER" id="PTHR43825:SF4">
    <property type="entry name" value="PYRUVATE DEHYDROGENASE E1 COMPONENT"/>
    <property type="match status" value="1"/>
</dbReference>
<reference evidence="6 7" key="1">
    <citation type="journal article" date="2015" name="Stand. Genomic Sci.">
        <title>Genomic Encyclopedia of Bacterial and Archaeal Type Strains, Phase III: the genomes of soil and plant-associated and newly described type strains.</title>
        <authorList>
            <person name="Whitman W.B."/>
            <person name="Woyke T."/>
            <person name="Klenk H.P."/>
            <person name="Zhou Y."/>
            <person name="Lilburn T.G."/>
            <person name="Beck B.J."/>
            <person name="De Vos P."/>
            <person name="Vandamme P."/>
            <person name="Eisen J.A."/>
            <person name="Garrity G."/>
            <person name="Hugenholtz P."/>
            <person name="Kyrpides N.C."/>
        </authorList>
    </citation>
    <scope>NUCLEOTIDE SEQUENCE [LARGE SCALE GENOMIC DNA]</scope>
    <source>
        <strain evidence="6 7">VKM Ac-2572</strain>
    </source>
</reference>
<dbReference type="InterPro" id="IPR029061">
    <property type="entry name" value="THDP-binding"/>
</dbReference>
<dbReference type="InterPro" id="IPR051157">
    <property type="entry name" value="PDH/Transketolase"/>
</dbReference>
<organism evidence="6 7">
    <name type="scientific">Kribbella steppae</name>
    <dbReference type="NCBI Taxonomy" id="2512223"/>
    <lineage>
        <taxon>Bacteria</taxon>
        <taxon>Bacillati</taxon>
        <taxon>Actinomycetota</taxon>
        <taxon>Actinomycetes</taxon>
        <taxon>Propionibacteriales</taxon>
        <taxon>Kribbellaceae</taxon>
        <taxon>Kribbella</taxon>
    </lineage>
</organism>
<dbReference type="GO" id="GO:0000287">
    <property type="term" value="F:magnesium ion binding"/>
    <property type="evidence" value="ECO:0007669"/>
    <property type="project" value="UniProtKB-ARBA"/>
</dbReference>
<dbReference type="SUPFAM" id="SSF52518">
    <property type="entry name" value="Thiamin diphosphate-binding fold (THDP-binding)"/>
    <property type="match status" value="2"/>
</dbReference>
<dbReference type="Proteomes" id="UP000294508">
    <property type="component" value="Unassembled WGS sequence"/>
</dbReference>
<evidence type="ECO:0000256" key="3">
    <source>
        <dbReference type="ARBA" id="ARBA00007131"/>
    </source>
</evidence>
<evidence type="ECO:0000256" key="1">
    <source>
        <dbReference type="ARBA" id="ARBA00001946"/>
    </source>
</evidence>
<sequence>MTQMNELKTVATATAHFAMARNFHVGGSLSPVEFLTALYFSGDHHLDVTWRGRADRDKYIHSKGHTAAALWFSLWLHGYLGDLSLTDLSRFGSFGHRLPRIPQRDIAAGIEMTTGSLGQGLSFGLGLALADRRAHRPSHTFVLLGDAECNEGQVWEAAQTAVRLGLANVTVVIDGNGFGSHMTTDRDLLTSMWEGFGWAAKEVDGHDLEAVCAALAAVRTSAGPNALVLRTEKGHGLHPPFAGTPNAGGAVAPQFRPTFSLTDEVASALTVVGRRFPSARSARMSVPHLTPTPSRRSPTLVWDPALHRRGDVVNTKSFAQELVRLVKPDSDLLVASPDAIRNSGLLPLLERDGTWTWDNPSSVVLEHAIAEQDLASLAAGATSIGLRAVVFLMEGFVWRMLDSLRQSICFPALPVIVVGTSAGVGEDLGPMAQSDSCFAALSSMHGWTIFEAYDINEAKVLFNEALAATGPTYLRLPTEPMPVHADLDDVLARDTAIGAWVMVDHDKPDLVLLTAGSMVPTALIAASELKDRDGLSARVLNVFSVTRLAAASQSTISTLLPPGVPAMSLHNAPPHILGSFVPRGSPTFGLSGYGYCGGPPSRLYEASGLGVLDVLSAAREITDDRACRARPAATGSSTDG</sequence>
<evidence type="ECO:0000313" key="6">
    <source>
        <dbReference type="EMBL" id="TCO15700.1"/>
    </source>
</evidence>
<dbReference type="Pfam" id="PF00456">
    <property type="entry name" value="Transketolase_N"/>
    <property type="match status" value="1"/>
</dbReference>
<dbReference type="AlphaFoldDB" id="A0A4R2GWZ4"/>
<dbReference type="InterPro" id="IPR005474">
    <property type="entry name" value="Transketolase_N"/>
</dbReference>
<keyword evidence="4" id="KW-0786">Thiamine pyrophosphate</keyword>
<dbReference type="InterPro" id="IPR055152">
    <property type="entry name" value="Transketolase-like_C_2"/>
</dbReference>
<name>A0A4R2GWZ4_9ACTN</name>
<comment type="cofactor">
    <cofactor evidence="1">
        <name>Mg(2+)</name>
        <dbReference type="ChEBI" id="CHEBI:18420"/>
    </cofactor>
</comment>
<dbReference type="Pfam" id="PF22613">
    <property type="entry name" value="Transketolase_C_1"/>
    <property type="match status" value="1"/>
</dbReference>
<dbReference type="PANTHER" id="PTHR43825">
    <property type="entry name" value="PYRUVATE DEHYDROGENASE E1 COMPONENT"/>
    <property type="match status" value="1"/>
</dbReference>
<dbReference type="SUPFAM" id="SSF52922">
    <property type="entry name" value="TK C-terminal domain-like"/>
    <property type="match status" value="1"/>
</dbReference>
<dbReference type="EMBL" id="SLWN01000021">
    <property type="protein sequence ID" value="TCO15700.1"/>
    <property type="molecule type" value="Genomic_DNA"/>
</dbReference>
<gene>
    <name evidence="6" type="ORF">EV652_12173</name>
</gene>
<dbReference type="Gene3D" id="3.40.50.920">
    <property type="match status" value="1"/>
</dbReference>
<protein>
    <submittedName>
        <fullName evidence="6">Transketolase</fullName>
    </submittedName>
</protein>
<comment type="similarity">
    <text evidence="3">Belongs to the transketolase family.</text>
</comment>
<dbReference type="InterPro" id="IPR005475">
    <property type="entry name" value="Transketolase-like_Pyr-bd"/>
</dbReference>
<evidence type="ECO:0000313" key="7">
    <source>
        <dbReference type="Proteomes" id="UP000294508"/>
    </source>
</evidence>
<comment type="cofactor">
    <cofactor evidence="2">
        <name>thiamine diphosphate</name>
        <dbReference type="ChEBI" id="CHEBI:58937"/>
    </cofactor>
</comment>
<evidence type="ECO:0000256" key="4">
    <source>
        <dbReference type="ARBA" id="ARBA00023052"/>
    </source>
</evidence>
<comment type="caution">
    <text evidence="6">The sequence shown here is derived from an EMBL/GenBank/DDBJ whole genome shotgun (WGS) entry which is preliminary data.</text>
</comment>
<accession>A0A4R2GWZ4</accession>
<evidence type="ECO:0000259" key="5">
    <source>
        <dbReference type="SMART" id="SM00861"/>
    </source>
</evidence>
<dbReference type="InterPro" id="IPR009014">
    <property type="entry name" value="Transketo_C/PFOR_II"/>
</dbReference>
<feature type="domain" description="Transketolase-like pyrimidine-binding" evidence="5">
    <location>
        <begin position="312"/>
        <end position="483"/>
    </location>
</feature>
<dbReference type="SMART" id="SM00861">
    <property type="entry name" value="Transket_pyr"/>
    <property type="match status" value="1"/>
</dbReference>
<evidence type="ECO:0000256" key="2">
    <source>
        <dbReference type="ARBA" id="ARBA00001964"/>
    </source>
</evidence>
<proteinExistence type="inferred from homology"/>
<dbReference type="OrthoDB" id="9759664at2"/>
<keyword evidence="7" id="KW-1185">Reference proteome</keyword>
<dbReference type="Pfam" id="PF02779">
    <property type="entry name" value="Transket_pyr"/>
    <property type="match status" value="1"/>
</dbReference>